<reference evidence="2 3" key="1">
    <citation type="submission" date="2020-03" db="EMBL/GenBank/DDBJ databases">
        <title>Complete genome sequence of Shewanella sp.</title>
        <authorList>
            <person name="Kim Y.-S."/>
            <person name="Kim S.-J."/>
            <person name="Jung H.-K."/>
            <person name="Kim K.-H."/>
        </authorList>
    </citation>
    <scope>NUCLEOTIDE SEQUENCE [LARGE SCALE GENOMIC DNA]</scope>
    <source>
        <strain evidence="2 3">PN3F2</strain>
    </source>
</reference>
<dbReference type="AlphaFoldDB" id="A0A6G9QLN6"/>
<dbReference type="RefSeq" id="WP_167679244.1">
    <property type="nucleotide sequence ID" value="NZ_CP050313.1"/>
</dbReference>
<feature type="region of interest" description="Disordered" evidence="1">
    <location>
        <begin position="87"/>
        <end position="106"/>
    </location>
</feature>
<accession>A0A6G9QLN6</accession>
<dbReference type="InterPro" id="IPR022069">
    <property type="entry name" value="DUF3622"/>
</dbReference>
<keyword evidence="3" id="KW-1185">Reference proteome</keyword>
<name>A0A6G9QLN6_9GAMM</name>
<protein>
    <submittedName>
        <fullName evidence="2">DUF3622 domain-containing protein</fullName>
    </submittedName>
</protein>
<dbReference type="EMBL" id="CP050313">
    <property type="protein sequence ID" value="QIR15456.1"/>
    <property type="molecule type" value="Genomic_DNA"/>
</dbReference>
<evidence type="ECO:0000313" key="3">
    <source>
        <dbReference type="Proteomes" id="UP000502608"/>
    </source>
</evidence>
<dbReference type="KEGG" id="saes:HBH39_13885"/>
<sequence>MSQSKKYAFRVFEANNGWKTEITRRMTATKTVVSKSHDGFASEAEATAWGEQALQDFLGKQVERNKRKTEKHLKAKSLAAAIAAESGEFDDVEQTDASDGDDEAFN</sequence>
<organism evidence="2 3">
    <name type="scientific">Shewanella aestuarii</name>
    <dbReference type="NCBI Taxonomy" id="1028752"/>
    <lineage>
        <taxon>Bacteria</taxon>
        <taxon>Pseudomonadati</taxon>
        <taxon>Pseudomonadota</taxon>
        <taxon>Gammaproteobacteria</taxon>
        <taxon>Alteromonadales</taxon>
        <taxon>Shewanellaceae</taxon>
        <taxon>Shewanella</taxon>
    </lineage>
</organism>
<gene>
    <name evidence="2" type="ORF">HBH39_13885</name>
</gene>
<proteinExistence type="predicted"/>
<dbReference type="Proteomes" id="UP000502608">
    <property type="component" value="Chromosome"/>
</dbReference>
<evidence type="ECO:0000313" key="2">
    <source>
        <dbReference type="EMBL" id="QIR15456.1"/>
    </source>
</evidence>
<evidence type="ECO:0000256" key="1">
    <source>
        <dbReference type="SAM" id="MobiDB-lite"/>
    </source>
</evidence>
<dbReference type="Pfam" id="PF12286">
    <property type="entry name" value="DUF3622"/>
    <property type="match status" value="1"/>
</dbReference>